<feature type="region of interest" description="Disordered" evidence="4">
    <location>
        <begin position="73"/>
        <end position="92"/>
    </location>
</feature>
<dbReference type="InterPro" id="IPR003347">
    <property type="entry name" value="JmjC_dom"/>
</dbReference>
<dbReference type="PROSITE" id="PS51184">
    <property type="entry name" value="JMJC"/>
    <property type="match status" value="1"/>
</dbReference>
<comment type="cofactor">
    <cofactor evidence="1">
        <name>Fe(2+)</name>
        <dbReference type="ChEBI" id="CHEBI:29033"/>
    </cofactor>
</comment>
<accession>A0A2A2D8Z6</accession>
<evidence type="ECO:0000256" key="1">
    <source>
        <dbReference type="ARBA" id="ARBA00001954"/>
    </source>
</evidence>
<organism evidence="6 7">
    <name type="scientific">Streptomyces albireticuli</name>
    <dbReference type="NCBI Taxonomy" id="1940"/>
    <lineage>
        <taxon>Bacteria</taxon>
        <taxon>Bacillati</taxon>
        <taxon>Actinomycetota</taxon>
        <taxon>Actinomycetes</taxon>
        <taxon>Kitasatosporales</taxon>
        <taxon>Streptomycetaceae</taxon>
        <taxon>Streptomyces</taxon>
    </lineage>
</organism>
<dbReference type="GO" id="GO:0046872">
    <property type="term" value="F:metal ion binding"/>
    <property type="evidence" value="ECO:0007669"/>
    <property type="project" value="UniProtKB-KW"/>
</dbReference>
<dbReference type="SUPFAM" id="SSF51197">
    <property type="entry name" value="Clavaminate synthase-like"/>
    <property type="match status" value="1"/>
</dbReference>
<protein>
    <recommendedName>
        <fullName evidence="5">JmjC domain-containing protein</fullName>
    </recommendedName>
</protein>
<sequence>MTKSDVLSSCVALPHQDFFARFFGTAPLHTTAEELGQHAEVPMTAQEVEEALASSGLRTRSLRVVRNDAYLPEENYGRPAPGDTPGSPPYVDPDKVRQAVRGGYSLILRSVHRYSPRAGSFARRLAGRLGHPVTMNVFVTPPDSQAVNTHFDYDDVFIFQMSGEKLWKIWDPPILSPLPSQAWTKFQDQQRTEILESLGAPYELTLHKGDVLYIPRGFLHGAEAVDHTSVHLTAAMAPITRIDVLRQLLDVMAAEDEWLREAVPVAGLTGSDAREIFAELARRTSFDAPAAEARWKLRQLAWADLPPRPLTVLPGDEHVPTARPGEVRYRLREGLIFDLLPQGNDVCLRTPETEIGIPGGFAPMLDRVLGGADFTTAGLVATGSETKTEDAEALVQALEECGVLVTVR</sequence>
<proteinExistence type="predicted"/>
<dbReference type="Proteomes" id="UP000218944">
    <property type="component" value="Unassembled WGS sequence"/>
</dbReference>
<dbReference type="Gene3D" id="2.60.120.650">
    <property type="entry name" value="Cupin"/>
    <property type="match status" value="1"/>
</dbReference>
<keyword evidence="3" id="KW-0408">Iron</keyword>
<evidence type="ECO:0000313" key="7">
    <source>
        <dbReference type="Proteomes" id="UP000218944"/>
    </source>
</evidence>
<gene>
    <name evidence="6" type="ORF">CK936_16150</name>
</gene>
<evidence type="ECO:0000259" key="5">
    <source>
        <dbReference type="PROSITE" id="PS51184"/>
    </source>
</evidence>
<name>A0A2A2D8Z6_9ACTN</name>
<dbReference type="Pfam" id="PF08007">
    <property type="entry name" value="JmjC_2"/>
    <property type="match status" value="1"/>
</dbReference>
<evidence type="ECO:0000256" key="3">
    <source>
        <dbReference type="ARBA" id="ARBA00023004"/>
    </source>
</evidence>
<keyword evidence="2" id="KW-0479">Metal-binding</keyword>
<evidence type="ECO:0000256" key="4">
    <source>
        <dbReference type="SAM" id="MobiDB-lite"/>
    </source>
</evidence>
<dbReference type="PANTHER" id="PTHR13096:SF8">
    <property type="entry name" value="RIBOSOMAL OXYGENASE 1"/>
    <property type="match status" value="1"/>
</dbReference>
<dbReference type="InterPro" id="IPR039994">
    <property type="entry name" value="NO66-like"/>
</dbReference>
<feature type="domain" description="JmjC" evidence="5">
    <location>
        <begin position="104"/>
        <end position="253"/>
    </location>
</feature>
<dbReference type="AlphaFoldDB" id="A0A2A2D8Z6"/>
<comment type="caution">
    <text evidence="6">The sequence shown here is derived from an EMBL/GenBank/DDBJ whole genome shotgun (WGS) entry which is preliminary data.</text>
</comment>
<keyword evidence="7" id="KW-1185">Reference proteome</keyword>
<dbReference type="PANTHER" id="PTHR13096">
    <property type="entry name" value="MINA53 MYC INDUCED NUCLEAR ANTIGEN"/>
    <property type="match status" value="1"/>
</dbReference>
<evidence type="ECO:0000313" key="6">
    <source>
        <dbReference type="EMBL" id="PAU47906.1"/>
    </source>
</evidence>
<reference evidence="6 7" key="1">
    <citation type="submission" date="2017-08" db="EMBL/GenBank/DDBJ databases">
        <title>Genome sequence of Streptomyces albireticuli NRRL B-1670.</title>
        <authorList>
            <person name="Graham D.E."/>
            <person name="Mahan K.M."/>
            <person name="Klingeman D.M."/>
            <person name="Hettich R.L."/>
            <person name="Parry R.J."/>
            <person name="Spain J.C."/>
        </authorList>
    </citation>
    <scope>NUCLEOTIDE SEQUENCE [LARGE SCALE GENOMIC DNA]</scope>
    <source>
        <strain evidence="6 7">NRRL B-1670</strain>
    </source>
</reference>
<dbReference type="EMBL" id="NSJV01000314">
    <property type="protein sequence ID" value="PAU47906.1"/>
    <property type="molecule type" value="Genomic_DNA"/>
</dbReference>
<evidence type="ECO:0000256" key="2">
    <source>
        <dbReference type="ARBA" id="ARBA00022723"/>
    </source>
</evidence>